<evidence type="ECO:0000259" key="5">
    <source>
        <dbReference type="PROSITE" id="PS01124"/>
    </source>
</evidence>
<dbReference type="PANTHER" id="PTHR43280:SF28">
    <property type="entry name" value="HTH-TYPE TRANSCRIPTIONAL ACTIVATOR RHAS"/>
    <property type="match status" value="1"/>
</dbReference>
<dbReference type="InterPro" id="IPR018060">
    <property type="entry name" value="HTH_AraC"/>
</dbReference>
<dbReference type="GO" id="GO:0003700">
    <property type="term" value="F:DNA-binding transcription factor activity"/>
    <property type="evidence" value="ECO:0007669"/>
    <property type="project" value="InterPro"/>
</dbReference>
<evidence type="ECO:0000313" key="8">
    <source>
        <dbReference type="Proteomes" id="UP000252415"/>
    </source>
</evidence>
<name>A0A368W2X0_9BACL</name>
<dbReference type="Pfam" id="PF00072">
    <property type="entry name" value="Response_reg"/>
    <property type="match status" value="1"/>
</dbReference>
<protein>
    <submittedName>
        <fullName evidence="7">Response regulator receiver domain-containing protein</fullName>
    </submittedName>
</protein>
<dbReference type="PROSITE" id="PS01124">
    <property type="entry name" value="HTH_ARAC_FAMILY_2"/>
    <property type="match status" value="1"/>
</dbReference>
<evidence type="ECO:0000259" key="6">
    <source>
        <dbReference type="PROSITE" id="PS50110"/>
    </source>
</evidence>
<comment type="caution">
    <text evidence="7">The sequence shown here is derived from an EMBL/GenBank/DDBJ whole genome shotgun (WGS) entry which is preliminary data.</text>
</comment>
<comment type="caution">
    <text evidence="4">Lacks conserved residue(s) required for the propagation of feature annotation.</text>
</comment>
<proteinExistence type="predicted"/>
<dbReference type="InterPro" id="IPR018062">
    <property type="entry name" value="HTH_AraC-typ_CS"/>
</dbReference>
<evidence type="ECO:0000256" key="2">
    <source>
        <dbReference type="ARBA" id="ARBA00023125"/>
    </source>
</evidence>
<keyword evidence="8" id="KW-1185">Reference proteome</keyword>
<dbReference type="Pfam" id="PF12833">
    <property type="entry name" value="HTH_18"/>
    <property type="match status" value="1"/>
</dbReference>
<keyword evidence="3" id="KW-0804">Transcription</keyword>
<dbReference type="Proteomes" id="UP000252415">
    <property type="component" value="Unassembled WGS sequence"/>
</dbReference>
<dbReference type="SMART" id="SM00342">
    <property type="entry name" value="HTH_ARAC"/>
    <property type="match status" value="1"/>
</dbReference>
<dbReference type="PROSITE" id="PS50110">
    <property type="entry name" value="RESPONSE_REGULATORY"/>
    <property type="match status" value="1"/>
</dbReference>
<keyword evidence="1" id="KW-0805">Transcription regulation</keyword>
<dbReference type="GO" id="GO:0043565">
    <property type="term" value="F:sequence-specific DNA binding"/>
    <property type="evidence" value="ECO:0007669"/>
    <property type="project" value="InterPro"/>
</dbReference>
<organism evidence="7 8">
    <name type="scientific">Paenibacillus prosopidis</name>
    <dbReference type="NCBI Taxonomy" id="630520"/>
    <lineage>
        <taxon>Bacteria</taxon>
        <taxon>Bacillati</taxon>
        <taxon>Bacillota</taxon>
        <taxon>Bacilli</taxon>
        <taxon>Bacillales</taxon>
        <taxon>Paenibacillaceae</taxon>
        <taxon>Paenibacillus</taxon>
    </lineage>
</organism>
<dbReference type="GO" id="GO:0000160">
    <property type="term" value="P:phosphorelay signal transduction system"/>
    <property type="evidence" value="ECO:0007669"/>
    <property type="project" value="InterPro"/>
</dbReference>
<feature type="domain" description="HTH araC/xylS-type" evidence="5">
    <location>
        <begin position="150"/>
        <end position="248"/>
    </location>
</feature>
<dbReference type="AlphaFoldDB" id="A0A368W2X0"/>
<dbReference type="InterPro" id="IPR001789">
    <property type="entry name" value="Sig_transdc_resp-reg_receiver"/>
</dbReference>
<dbReference type="EMBL" id="QPJD01000006">
    <property type="protein sequence ID" value="RCW48423.1"/>
    <property type="molecule type" value="Genomic_DNA"/>
</dbReference>
<dbReference type="PROSITE" id="PS00041">
    <property type="entry name" value="HTH_ARAC_FAMILY_1"/>
    <property type="match status" value="1"/>
</dbReference>
<dbReference type="InterPro" id="IPR009057">
    <property type="entry name" value="Homeodomain-like_sf"/>
</dbReference>
<evidence type="ECO:0000256" key="3">
    <source>
        <dbReference type="ARBA" id="ARBA00023163"/>
    </source>
</evidence>
<dbReference type="Gene3D" id="3.40.50.2300">
    <property type="match status" value="1"/>
</dbReference>
<evidence type="ECO:0000256" key="1">
    <source>
        <dbReference type="ARBA" id="ARBA00023015"/>
    </source>
</evidence>
<dbReference type="RefSeq" id="WP_114380035.1">
    <property type="nucleotide sequence ID" value="NZ_QPJD01000006.1"/>
</dbReference>
<dbReference type="InterPro" id="IPR011006">
    <property type="entry name" value="CheY-like_superfamily"/>
</dbReference>
<evidence type="ECO:0000313" key="7">
    <source>
        <dbReference type="EMBL" id="RCW48423.1"/>
    </source>
</evidence>
<accession>A0A368W2X0</accession>
<dbReference type="OrthoDB" id="2859525at2"/>
<dbReference type="Gene3D" id="1.10.10.60">
    <property type="entry name" value="Homeodomain-like"/>
    <property type="match status" value="2"/>
</dbReference>
<dbReference type="SUPFAM" id="SSF46689">
    <property type="entry name" value="Homeodomain-like"/>
    <property type="match status" value="2"/>
</dbReference>
<reference evidence="7 8" key="1">
    <citation type="submission" date="2018-07" db="EMBL/GenBank/DDBJ databases">
        <title>Genomic Encyclopedia of Type Strains, Phase III (KMG-III): the genomes of soil and plant-associated and newly described type strains.</title>
        <authorList>
            <person name="Whitman W."/>
        </authorList>
    </citation>
    <scope>NUCLEOTIDE SEQUENCE [LARGE SCALE GENOMIC DNA]</scope>
    <source>
        <strain evidence="7 8">CECT 7506</strain>
    </source>
</reference>
<evidence type="ECO:0000256" key="4">
    <source>
        <dbReference type="PROSITE-ProRule" id="PRU00169"/>
    </source>
</evidence>
<gene>
    <name evidence="7" type="ORF">DFP97_106123</name>
</gene>
<dbReference type="PANTHER" id="PTHR43280">
    <property type="entry name" value="ARAC-FAMILY TRANSCRIPTIONAL REGULATOR"/>
    <property type="match status" value="1"/>
</dbReference>
<dbReference type="SUPFAM" id="SSF52172">
    <property type="entry name" value="CheY-like"/>
    <property type="match status" value="1"/>
</dbReference>
<keyword evidence="2" id="KW-0238">DNA-binding</keyword>
<sequence length="253" mass="28992">MYKVLFVDLDHQSGDKTRYMLDWSSMGFALEGYADASATAMTLFAKHRFSLIAINMNGAHESGMELCGQIRSKSRVPIILIGGDNDFQLARKAMYYQVSDYLPDPLSADELTSSLQNVKRKLDSAPQGEQYEQSLSLSENDASPQANVIDKVKVYVEKALHQNITLKEISNILHFNCSYLGQKFKYHVNMTFNEYLLQQRMEKAKSLLEHTEMKVYEIANEVGYTEMDWFYKKFKSYTGVSANEYRKMISITA</sequence>
<feature type="domain" description="Response regulatory" evidence="6">
    <location>
        <begin position="3"/>
        <end position="119"/>
    </location>
</feature>